<dbReference type="GO" id="GO:0000294">
    <property type="term" value="P:nuclear-transcribed mRNA catabolic process, RNase MRP-dependent"/>
    <property type="evidence" value="ECO:0007669"/>
    <property type="project" value="TreeGrafter"/>
</dbReference>
<organism evidence="3 4">
    <name type="scientific">Scytalidium lignicola</name>
    <name type="common">Hyphomycete</name>
    <dbReference type="NCBI Taxonomy" id="5539"/>
    <lineage>
        <taxon>Eukaryota</taxon>
        <taxon>Fungi</taxon>
        <taxon>Dikarya</taxon>
        <taxon>Ascomycota</taxon>
        <taxon>Pezizomycotina</taxon>
        <taxon>Leotiomycetes</taxon>
        <taxon>Leotiomycetes incertae sedis</taxon>
        <taxon>Scytalidium</taxon>
    </lineage>
</organism>
<reference evidence="3 4" key="1">
    <citation type="submission" date="2018-05" db="EMBL/GenBank/DDBJ databases">
        <title>Draft genome sequence of Scytalidium lignicola DSM 105466, a ubiquitous saprotrophic fungus.</title>
        <authorList>
            <person name="Buettner E."/>
            <person name="Gebauer A.M."/>
            <person name="Hofrichter M."/>
            <person name="Liers C."/>
            <person name="Kellner H."/>
        </authorList>
    </citation>
    <scope>NUCLEOTIDE SEQUENCE [LARGE SCALE GENOMIC DNA]</scope>
    <source>
        <strain evidence="3 4">DSM 105466</strain>
    </source>
</reference>
<dbReference type="EMBL" id="NCSJ02000292">
    <property type="protein sequence ID" value="RFU25992.1"/>
    <property type="molecule type" value="Genomic_DNA"/>
</dbReference>
<dbReference type="OMA" id="VIPRCYI"/>
<feature type="domain" description="RNase MRP protein 1 RNA binding" evidence="2">
    <location>
        <begin position="20"/>
        <end position="129"/>
    </location>
</feature>
<dbReference type="GO" id="GO:0042134">
    <property type="term" value="F:rRNA primary transcript binding"/>
    <property type="evidence" value="ECO:0007669"/>
    <property type="project" value="InterPro"/>
</dbReference>
<gene>
    <name evidence="3" type="ORF">B7463_g10355</name>
</gene>
<dbReference type="OrthoDB" id="5414547at2759"/>
<evidence type="ECO:0000313" key="4">
    <source>
        <dbReference type="Proteomes" id="UP000258309"/>
    </source>
</evidence>
<feature type="non-terminal residue" evidence="3">
    <location>
        <position position="1"/>
    </location>
</feature>
<dbReference type="GO" id="GO:0000466">
    <property type="term" value="P:maturation of 5.8S rRNA from tricistronic rRNA transcript (SSU-rRNA, 5.8S rRNA, LSU-rRNA)"/>
    <property type="evidence" value="ECO:0007669"/>
    <property type="project" value="TreeGrafter"/>
</dbReference>
<evidence type="ECO:0000313" key="3">
    <source>
        <dbReference type="EMBL" id="RFU25992.1"/>
    </source>
</evidence>
<dbReference type="Proteomes" id="UP000258309">
    <property type="component" value="Unassembled WGS sequence"/>
</dbReference>
<dbReference type="PANTHER" id="PTHR37792">
    <property type="entry name" value="RIBONUCLEASE MRP PROTEIN SUBUNIT RMP1"/>
    <property type="match status" value="1"/>
</dbReference>
<keyword evidence="4" id="KW-1185">Reference proteome</keyword>
<sequence>MSFTQSCSQALTTLPAVHDLLNLANHRNKNQHRLSKWWKEFSQLRRHVSKLISELSDPELRFVHESTAPKKKPKKEKQDRGKESRDKVELRVEFLEDVLIPKCYMAFSNVVADNQYSTLGLLLIGCLARIQKAIRPLRRVEEVKTVVDDIPLPSKTDEIDLGERVRRDQADVLDADSNKAEDEEQVTERKKVKKANENFNDEDKKDGMDSSLPKRPKKKRKKGDAFDNLFASLL</sequence>
<name>A0A3E2GYC7_SCYLI</name>
<dbReference type="AlphaFoldDB" id="A0A3E2GYC7"/>
<feature type="region of interest" description="Disordered" evidence="1">
    <location>
        <begin position="170"/>
        <end position="223"/>
    </location>
</feature>
<dbReference type="GO" id="GO:0000172">
    <property type="term" value="C:ribonuclease MRP complex"/>
    <property type="evidence" value="ECO:0007669"/>
    <property type="project" value="InterPro"/>
</dbReference>
<evidence type="ECO:0000259" key="2">
    <source>
        <dbReference type="Pfam" id="PF20945"/>
    </source>
</evidence>
<dbReference type="InterPro" id="IPR047205">
    <property type="entry name" value="RMP1"/>
</dbReference>
<feature type="compositionally biased region" description="Basic and acidic residues" evidence="1">
    <location>
        <begin position="170"/>
        <end position="180"/>
    </location>
</feature>
<feature type="region of interest" description="Disordered" evidence="1">
    <location>
        <begin position="63"/>
        <end position="84"/>
    </location>
</feature>
<dbReference type="InterPro" id="IPR047204">
    <property type="entry name" value="RMP1_RBD"/>
</dbReference>
<feature type="non-terminal residue" evidence="3">
    <location>
        <position position="234"/>
    </location>
</feature>
<dbReference type="CDD" id="cd22573">
    <property type="entry name" value="RMP1_RBD"/>
    <property type="match status" value="1"/>
</dbReference>
<proteinExistence type="predicted"/>
<accession>A0A3E2GYC7</accession>
<dbReference type="STRING" id="5539.A0A3E2GYC7"/>
<dbReference type="Pfam" id="PF20945">
    <property type="entry name" value="RMP1"/>
    <property type="match status" value="1"/>
</dbReference>
<comment type="caution">
    <text evidence="3">The sequence shown here is derived from an EMBL/GenBank/DDBJ whole genome shotgun (WGS) entry which is preliminary data.</text>
</comment>
<protein>
    <recommendedName>
        <fullName evidence="2">RNase MRP protein 1 RNA binding domain-containing protein</fullName>
    </recommendedName>
</protein>
<evidence type="ECO:0000256" key="1">
    <source>
        <dbReference type="SAM" id="MobiDB-lite"/>
    </source>
</evidence>
<dbReference type="PANTHER" id="PTHR37792:SF1">
    <property type="entry name" value="RIBONUCLEASE MRP PROTEIN SUBUNIT RMP1"/>
    <property type="match status" value="1"/>
</dbReference>